<dbReference type="AlphaFoldDB" id="A0A450UGY2"/>
<keyword evidence="3" id="KW-0285">Flavoprotein</keyword>
<evidence type="ECO:0000256" key="2">
    <source>
        <dbReference type="ARBA" id="ARBA00006442"/>
    </source>
</evidence>
<dbReference type="SUPFAM" id="SSF51905">
    <property type="entry name" value="FAD/NAD(P)-binding domain"/>
    <property type="match status" value="1"/>
</dbReference>
<reference evidence="8" key="1">
    <citation type="submission" date="2019-02" db="EMBL/GenBank/DDBJ databases">
        <authorList>
            <person name="Gruber-Vodicka R. H."/>
            <person name="Seah K. B. B."/>
        </authorList>
    </citation>
    <scope>NUCLEOTIDE SEQUENCE</scope>
    <source>
        <strain evidence="9">BECK_SA2B12</strain>
        <strain evidence="7">BECK_SA2B15</strain>
        <strain evidence="8">BECK_SA2B20</strain>
    </source>
</reference>
<evidence type="ECO:0000259" key="6">
    <source>
        <dbReference type="Pfam" id="PF07992"/>
    </source>
</evidence>
<dbReference type="Gene3D" id="3.50.50.60">
    <property type="entry name" value="FAD/NAD(P)-binding domain"/>
    <property type="match status" value="2"/>
</dbReference>
<keyword evidence="4" id="KW-0274">FAD</keyword>
<dbReference type="EMBL" id="CAADFI010000021">
    <property type="protein sequence ID" value="VFJ91779.1"/>
    <property type="molecule type" value="Genomic_DNA"/>
</dbReference>
<organism evidence="8">
    <name type="scientific">Candidatus Kentrum eta</name>
    <dbReference type="NCBI Taxonomy" id="2126337"/>
    <lineage>
        <taxon>Bacteria</taxon>
        <taxon>Pseudomonadati</taxon>
        <taxon>Pseudomonadota</taxon>
        <taxon>Gammaproteobacteria</taxon>
        <taxon>Candidatus Kentrum</taxon>
    </lineage>
</organism>
<dbReference type="Pfam" id="PF07992">
    <property type="entry name" value="Pyr_redox_2"/>
    <property type="match status" value="1"/>
</dbReference>
<evidence type="ECO:0000256" key="1">
    <source>
        <dbReference type="ARBA" id="ARBA00001974"/>
    </source>
</evidence>
<feature type="domain" description="FAD/NAD(P)-binding" evidence="6">
    <location>
        <begin position="2"/>
        <end position="295"/>
    </location>
</feature>
<keyword evidence="5" id="KW-0472">Membrane</keyword>
<keyword evidence="5" id="KW-1133">Transmembrane helix</keyword>
<evidence type="ECO:0000256" key="5">
    <source>
        <dbReference type="SAM" id="Phobius"/>
    </source>
</evidence>
<dbReference type="InterPro" id="IPR023753">
    <property type="entry name" value="FAD/NAD-binding_dom"/>
</dbReference>
<dbReference type="InterPro" id="IPR036188">
    <property type="entry name" value="FAD/NAD-bd_sf"/>
</dbReference>
<dbReference type="EMBL" id="CAADFG010000023">
    <property type="protein sequence ID" value="VFJ90677.1"/>
    <property type="molecule type" value="Genomic_DNA"/>
</dbReference>
<protein>
    <submittedName>
        <fullName evidence="8">Pyridine nucleotide-disulphide oxidoreductase</fullName>
    </submittedName>
</protein>
<evidence type="ECO:0000256" key="4">
    <source>
        <dbReference type="ARBA" id="ARBA00022827"/>
    </source>
</evidence>
<accession>A0A450UGY2</accession>
<evidence type="ECO:0000313" key="8">
    <source>
        <dbReference type="EMBL" id="VFJ91779.1"/>
    </source>
</evidence>
<dbReference type="PRINTS" id="PR00368">
    <property type="entry name" value="FADPNR"/>
</dbReference>
<evidence type="ECO:0000313" key="7">
    <source>
        <dbReference type="EMBL" id="VFJ90677.1"/>
    </source>
</evidence>
<keyword evidence="5" id="KW-0812">Transmembrane</keyword>
<dbReference type="PANTHER" id="PTHR43429">
    <property type="entry name" value="PYRIDINE NUCLEOTIDE-DISULFIDE OXIDOREDUCTASE DOMAIN-CONTAINING"/>
    <property type="match status" value="1"/>
</dbReference>
<dbReference type="PANTHER" id="PTHR43429:SF3">
    <property type="entry name" value="NITRITE REDUCTASE [NAD(P)H]"/>
    <property type="match status" value="1"/>
</dbReference>
<evidence type="ECO:0000256" key="3">
    <source>
        <dbReference type="ARBA" id="ARBA00022630"/>
    </source>
</evidence>
<sequence>MHYVIIGAGPAGVIAAETLRKTDRDSQITLLGDESGMPYSRMAIPYFIADEINAGGTHLRKEDHYAKHGLEFRNERVAYIGTQDKTLDLESGSQLPYDRLLLATGSRPITLPIPGVELPGVHPCWTLDQARQIRELARPGARVVLIGAGFIGCIVMGALLGRGATLTVLEREGQMLPRTMDETGAGMIKRWCAEKGVTVRTATRVTGIERGGYTPNSRARLSTGLTVHTETGEPLVADLVVLAAGVRPNLDIISGTGIHVRDGILVDEYLRTSQPDIYAAGDVAQGKDWSTGERMVHAIQPTAVEHGRVGALNMAGVPTVYPGSLSMNVLDTMGLVSTSLGLWDEEEWRNRGILMDRDRYRYIRLAFYEDRLVGALTIGEMAGWTGTSGVLRGLIQSKTPLGKWKQRLRSDPTRVMEAYHFLTTAGGGAR</sequence>
<name>A0A450UGY2_9GAMM</name>
<proteinExistence type="inferred from homology"/>
<evidence type="ECO:0000313" key="9">
    <source>
        <dbReference type="EMBL" id="VFJ98409.1"/>
    </source>
</evidence>
<dbReference type="InterPro" id="IPR050260">
    <property type="entry name" value="FAD-bd_OxRdtase"/>
</dbReference>
<comment type="similarity">
    <text evidence="2">Belongs to the FAD-dependent oxidoreductase family.</text>
</comment>
<gene>
    <name evidence="7" type="ORF">BECKH772A_GA0070896_1002312</name>
    <name evidence="8" type="ORF">BECKH772B_GA0070898_1002112</name>
    <name evidence="9" type="ORF">BECKH772C_GA0070978_1002112</name>
</gene>
<dbReference type="GO" id="GO:0016491">
    <property type="term" value="F:oxidoreductase activity"/>
    <property type="evidence" value="ECO:0007669"/>
    <property type="project" value="InterPro"/>
</dbReference>
<dbReference type="PRINTS" id="PR00411">
    <property type="entry name" value="PNDRDTASEI"/>
</dbReference>
<feature type="transmembrane region" description="Helical" evidence="5">
    <location>
        <begin position="141"/>
        <end position="161"/>
    </location>
</feature>
<dbReference type="EMBL" id="CAADFJ010000021">
    <property type="protein sequence ID" value="VFJ98409.1"/>
    <property type="molecule type" value="Genomic_DNA"/>
</dbReference>
<comment type="cofactor">
    <cofactor evidence="1">
        <name>FAD</name>
        <dbReference type="ChEBI" id="CHEBI:57692"/>
    </cofactor>
</comment>